<dbReference type="KEGG" id="samy:DB32_001676"/>
<dbReference type="RefSeq" id="WP_053231861.1">
    <property type="nucleotide sequence ID" value="NZ_CP011125.1"/>
</dbReference>
<keyword evidence="3" id="KW-1185">Reference proteome</keyword>
<feature type="compositionally biased region" description="Basic and acidic residues" evidence="1">
    <location>
        <begin position="79"/>
        <end position="90"/>
    </location>
</feature>
<dbReference type="AlphaFoldDB" id="A0A0F6W116"/>
<evidence type="ECO:0000256" key="1">
    <source>
        <dbReference type="SAM" id="MobiDB-lite"/>
    </source>
</evidence>
<dbReference type="Proteomes" id="UP000034883">
    <property type="component" value="Chromosome"/>
</dbReference>
<dbReference type="STRING" id="927083.DB32_001676"/>
<proteinExistence type="predicted"/>
<feature type="region of interest" description="Disordered" evidence="1">
    <location>
        <begin position="68"/>
        <end position="90"/>
    </location>
</feature>
<reference evidence="2 3" key="1">
    <citation type="submission" date="2015-03" db="EMBL/GenBank/DDBJ databases">
        <title>Genome assembly of Sandaracinus amylolyticus DSM 53668.</title>
        <authorList>
            <person name="Sharma G."/>
            <person name="Subramanian S."/>
        </authorList>
    </citation>
    <scope>NUCLEOTIDE SEQUENCE [LARGE SCALE GENOMIC DNA]</scope>
    <source>
        <strain evidence="2 3">DSM 53668</strain>
    </source>
</reference>
<evidence type="ECO:0000313" key="3">
    <source>
        <dbReference type="Proteomes" id="UP000034883"/>
    </source>
</evidence>
<protein>
    <submittedName>
        <fullName evidence="2">Uncharacterized protein</fullName>
    </submittedName>
</protein>
<organism evidence="2 3">
    <name type="scientific">Sandaracinus amylolyticus</name>
    <dbReference type="NCBI Taxonomy" id="927083"/>
    <lineage>
        <taxon>Bacteria</taxon>
        <taxon>Pseudomonadati</taxon>
        <taxon>Myxococcota</taxon>
        <taxon>Polyangia</taxon>
        <taxon>Polyangiales</taxon>
        <taxon>Sandaracinaceae</taxon>
        <taxon>Sandaracinus</taxon>
    </lineage>
</organism>
<name>A0A0F6W116_9BACT</name>
<sequence length="90" mass="9360">MITTLSRGELVAQGAALRSSYLVQQAGYTLGIAALDEAGIAAILGDRSLLEDVATAKTARADRSLVAEEAKARTVGQSEHVRDAKAHPAN</sequence>
<evidence type="ECO:0000313" key="2">
    <source>
        <dbReference type="EMBL" id="AKF04527.1"/>
    </source>
</evidence>
<gene>
    <name evidence="2" type="ORF">DB32_001676</name>
</gene>
<accession>A0A0F6W116</accession>
<dbReference type="EMBL" id="CP011125">
    <property type="protein sequence ID" value="AKF04527.1"/>
    <property type="molecule type" value="Genomic_DNA"/>
</dbReference>